<dbReference type="PANTHER" id="PTHR18640:SF5">
    <property type="entry name" value="SODIUM_BILE ACID COTRANSPORTER 7"/>
    <property type="match status" value="1"/>
</dbReference>
<feature type="transmembrane region" description="Helical" evidence="1">
    <location>
        <begin position="268"/>
        <end position="290"/>
    </location>
</feature>
<sequence length="334" mass="37201">MLKLAGLAGLDPFILILAFVIILANFWPEPGIQEGPFSLAELANYGVSFIFFFYGLRQEPEKLKAGLSNWKLHLLIHFTTFLLFPLLALLGKTLFETPDSEVLWLGIFFQATLPSTVSSAVVMVSIAGGNIPAAIFNASISSMVGVFITPLWMGLFLNSASESFDLSQVFIKLIIQVIIPVILGILLHRKLGKIAEKYRKQMRYFDQTIILVIVYTSFSESFSQNMFAGFKVWNVIFLGLGLMVFFLLVLFIVNLISKALHFSREDKITAMFCGSKKSLVHGTVMAKVLFVNSVNTGIILLPVMLYHTLQMVVASILAKKMARDAEERGRTEKG</sequence>
<dbReference type="InterPro" id="IPR038770">
    <property type="entry name" value="Na+/solute_symporter_sf"/>
</dbReference>
<dbReference type="InterPro" id="IPR016833">
    <property type="entry name" value="Put_Na-Bile_cotransptr"/>
</dbReference>
<keyword evidence="1" id="KW-0472">Membrane</keyword>
<reference evidence="2 3" key="1">
    <citation type="submission" date="2020-12" db="EMBL/GenBank/DDBJ databases">
        <title>Bacterial novel species Adhaeribacter sp. BT258 isolated from soil.</title>
        <authorList>
            <person name="Jung H.-Y."/>
        </authorList>
    </citation>
    <scope>NUCLEOTIDE SEQUENCE [LARGE SCALE GENOMIC DNA]</scope>
    <source>
        <strain evidence="2 3">BT258</strain>
    </source>
</reference>
<feature type="transmembrane region" description="Helical" evidence="1">
    <location>
        <begin position="72"/>
        <end position="90"/>
    </location>
</feature>
<proteinExistence type="predicted"/>
<name>A0ABS1C0M2_9BACT</name>
<feature type="transmembrane region" description="Helical" evidence="1">
    <location>
        <begin position="169"/>
        <end position="187"/>
    </location>
</feature>
<keyword evidence="1" id="KW-0812">Transmembrane</keyword>
<gene>
    <name evidence="2" type="ORF">I5M27_07790</name>
</gene>
<feature type="transmembrane region" description="Helical" evidence="1">
    <location>
        <begin position="134"/>
        <end position="157"/>
    </location>
</feature>
<evidence type="ECO:0000313" key="3">
    <source>
        <dbReference type="Proteomes" id="UP000644147"/>
    </source>
</evidence>
<keyword evidence="1" id="KW-1133">Transmembrane helix</keyword>
<feature type="transmembrane region" description="Helical" evidence="1">
    <location>
        <begin position="39"/>
        <end position="56"/>
    </location>
</feature>
<keyword evidence="3" id="KW-1185">Reference proteome</keyword>
<dbReference type="PIRSF" id="PIRSF026166">
    <property type="entry name" value="UCP026166"/>
    <property type="match status" value="1"/>
</dbReference>
<organism evidence="2 3">
    <name type="scientific">Adhaeribacter terrigena</name>
    <dbReference type="NCBI Taxonomy" id="2793070"/>
    <lineage>
        <taxon>Bacteria</taxon>
        <taxon>Pseudomonadati</taxon>
        <taxon>Bacteroidota</taxon>
        <taxon>Cytophagia</taxon>
        <taxon>Cytophagales</taxon>
        <taxon>Hymenobacteraceae</taxon>
        <taxon>Adhaeribacter</taxon>
    </lineage>
</organism>
<evidence type="ECO:0000313" key="2">
    <source>
        <dbReference type="EMBL" id="MBK0402884.1"/>
    </source>
</evidence>
<dbReference type="EMBL" id="JAEHFX010000003">
    <property type="protein sequence ID" value="MBK0402884.1"/>
    <property type="molecule type" value="Genomic_DNA"/>
</dbReference>
<evidence type="ECO:0000256" key="1">
    <source>
        <dbReference type="SAM" id="Phobius"/>
    </source>
</evidence>
<feature type="transmembrane region" description="Helical" evidence="1">
    <location>
        <begin position="7"/>
        <end position="27"/>
    </location>
</feature>
<accession>A0ABS1C0M2</accession>
<protein>
    <submittedName>
        <fullName evidence="2">Bile acid:sodium symporter</fullName>
    </submittedName>
</protein>
<feature type="transmembrane region" description="Helical" evidence="1">
    <location>
        <begin position="102"/>
        <end position="127"/>
    </location>
</feature>
<comment type="caution">
    <text evidence="2">The sequence shown here is derived from an EMBL/GenBank/DDBJ whole genome shotgun (WGS) entry which is preliminary data.</text>
</comment>
<dbReference type="PANTHER" id="PTHR18640">
    <property type="entry name" value="SOLUTE CARRIER FAMILY 10 MEMBER 7"/>
    <property type="match status" value="1"/>
</dbReference>
<feature type="transmembrane region" description="Helical" evidence="1">
    <location>
        <begin position="208"/>
        <end position="227"/>
    </location>
</feature>
<dbReference type="Pfam" id="PF13593">
    <property type="entry name" value="SBF_like"/>
    <property type="match status" value="1"/>
</dbReference>
<feature type="transmembrane region" description="Helical" evidence="1">
    <location>
        <begin position="233"/>
        <end position="256"/>
    </location>
</feature>
<dbReference type="Gene3D" id="1.20.1530.20">
    <property type="match status" value="1"/>
</dbReference>
<dbReference type="Proteomes" id="UP000644147">
    <property type="component" value="Unassembled WGS sequence"/>
</dbReference>